<dbReference type="EMBL" id="JAYKXH010000003">
    <property type="protein sequence ID" value="KAK7173356.1"/>
    <property type="molecule type" value="Genomic_DNA"/>
</dbReference>
<protein>
    <submittedName>
        <fullName evidence="2">Uncharacterized protein</fullName>
    </submittedName>
</protein>
<comment type="caution">
    <text evidence="2">The sequence shown here is derived from an EMBL/GenBank/DDBJ whole genome shotgun (WGS) entry which is preliminary data.</text>
</comment>
<keyword evidence="1" id="KW-0812">Transmembrane</keyword>
<evidence type="ECO:0000256" key="1">
    <source>
        <dbReference type="SAM" id="Phobius"/>
    </source>
</evidence>
<dbReference type="Proteomes" id="UP001364617">
    <property type="component" value="Unassembled WGS sequence"/>
</dbReference>
<organism evidence="2 3">
    <name type="scientific">Phoxinus phoxinus</name>
    <name type="common">Eurasian minnow</name>
    <dbReference type="NCBI Taxonomy" id="58324"/>
    <lineage>
        <taxon>Eukaryota</taxon>
        <taxon>Metazoa</taxon>
        <taxon>Chordata</taxon>
        <taxon>Craniata</taxon>
        <taxon>Vertebrata</taxon>
        <taxon>Euteleostomi</taxon>
        <taxon>Actinopterygii</taxon>
        <taxon>Neopterygii</taxon>
        <taxon>Teleostei</taxon>
        <taxon>Ostariophysi</taxon>
        <taxon>Cypriniformes</taxon>
        <taxon>Leuciscidae</taxon>
        <taxon>Phoxininae</taxon>
        <taxon>Phoxinus</taxon>
    </lineage>
</organism>
<keyword evidence="1" id="KW-0472">Membrane</keyword>
<sequence length="215" mass="24384">MELQQRFSVCINEYEEGEGDTENRETQKNDVVKTEDIYQSLQYPPANQRTISTTLFSEFSERKYVFLLLAVNILVSTIILTIVGLNYSHNKETQPIKGQKEVWLLYDNVFYLFWSDSSDCYTAESFCSKRNASLAMLSVYNKVWLMSRTNGKQFLVSKASLDGSGDSASSFGVVPQDVDDDDHECGIMTSDVDTDHGEGFVCERVVRELTSLKKA</sequence>
<reference evidence="2 3" key="1">
    <citation type="submission" date="2024-02" db="EMBL/GenBank/DDBJ databases">
        <title>Chromosome-level genome assembly of the Eurasian Minnow (Phoxinus phoxinus).</title>
        <authorList>
            <person name="Oriowo T.O."/>
            <person name="Martin S."/>
            <person name="Stange M."/>
            <person name="Chrysostomakis Y."/>
            <person name="Brown T."/>
            <person name="Winkler S."/>
            <person name="Kukowka S."/>
            <person name="Myers E.W."/>
            <person name="Bohne A."/>
        </authorList>
    </citation>
    <scope>NUCLEOTIDE SEQUENCE [LARGE SCALE GENOMIC DNA]</scope>
    <source>
        <strain evidence="2">ZFMK-TIS-60720</strain>
        <tissue evidence="2">Whole Organism</tissue>
    </source>
</reference>
<dbReference type="AlphaFoldDB" id="A0AAN9DIQ3"/>
<feature type="transmembrane region" description="Helical" evidence="1">
    <location>
        <begin position="64"/>
        <end position="87"/>
    </location>
</feature>
<dbReference type="SUPFAM" id="SSF56436">
    <property type="entry name" value="C-type lectin-like"/>
    <property type="match status" value="1"/>
</dbReference>
<proteinExistence type="predicted"/>
<gene>
    <name evidence="2" type="ORF">R3I93_003240</name>
</gene>
<keyword evidence="1" id="KW-1133">Transmembrane helix</keyword>
<accession>A0AAN9DIQ3</accession>
<keyword evidence="3" id="KW-1185">Reference proteome</keyword>
<evidence type="ECO:0000313" key="3">
    <source>
        <dbReference type="Proteomes" id="UP001364617"/>
    </source>
</evidence>
<dbReference type="InterPro" id="IPR016187">
    <property type="entry name" value="CTDL_fold"/>
</dbReference>
<evidence type="ECO:0000313" key="2">
    <source>
        <dbReference type="EMBL" id="KAK7173356.1"/>
    </source>
</evidence>
<name>A0AAN9DIQ3_9TELE</name>